<keyword evidence="2" id="KW-1185">Reference proteome</keyword>
<name>A0ABY5PLC1_9ACTN</name>
<dbReference type="Gene3D" id="2.70.98.10">
    <property type="match status" value="1"/>
</dbReference>
<protein>
    <submittedName>
        <fullName evidence="1">Aldose 1-epimerase</fullName>
    </submittedName>
</protein>
<gene>
    <name evidence="1" type="ORF">LRS13_07485</name>
</gene>
<evidence type="ECO:0000313" key="1">
    <source>
        <dbReference type="EMBL" id="UUY05355.1"/>
    </source>
</evidence>
<accession>A0ABY5PLC1</accession>
<sequence>MAGIADLAPLTIAAGDLAAAFIPGAGMVGASLTHRGDELLGQRGGVEAYVERGSTFGIPLLYPWANRLSGTRYGDVDLTDAPRVRLDPNGLPIHGLLHAWPDWQVLEHTDDRLRARADLTDLAGFPFPHALEQHVHLTAATLSIATMVRATGEAAVPVSFGYHPYLATTDADRLEVPACTHVALDDRGLPTGATEAQPARTIALADAELDDLYTGLAHPPAFTLVRPERRVTVTFDHGYPVAQLYHPPGQGLLAIEPMTAPTNALVTREGLQTVAPGGTFLATFSITVDAPPTIPS</sequence>
<dbReference type="InterPro" id="IPR011013">
    <property type="entry name" value="Gal_mutarotase_sf_dom"/>
</dbReference>
<dbReference type="InterPro" id="IPR014718">
    <property type="entry name" value="GH-type_carb-bd"/>
</dbReference>
<evidence type="ECO:0000313" key="2">
    <source>
        <dbReference type="Proteomes" id="UP001058860"/>
    </source>
</evidence>
<dbReference type="Proteomes" id="UP001058860">
    <property type="component" value="Chromosome"/>
</dbReference>
<dbReference type="Pfam" id="PF01263">
    <property type="entry name" value="Aldose_epim"/>
    <property type="match status" value="1"/>
</dbReference>
<dbReference type="CDD" id="cd01081">
    <property type="entry name" value="Aldose_epim"/>
    <property type="match status" value="1"/>
</dbReference>
<proteinExistence type="predicted"/>
<dbReference type="RefSeq" id="WP_353865814.1">
    <property type="nucleotide sequence ID" value="NZ_CP088295.1"/>
</dbReference>
<dbReference type="EMBL" id="CP088295">
    <property type="protein sequence ID" value="UUY05355.1"/>
    <property type="molecule type" value="Genomic_DNA"/>
</dbReference>
<organism evidence="1 2">
    <name type="scientific">Svornostia abyssi</name>
    <dbReference type="NCBI Taxonomy" id="2898438"/>
    <lineage>
        <taxon>Bacteria</taxon>
        <taxon>Bacillati</taxon>
        <taxon>Actinomycetota</taxon>
        <taxon>Thermoleophilia</taxon>
        <taxon>Solirubrobacterales</taxon>
        <taxon>Baekduiaceae</taxon>
        <taxon>Svornostia</taxon>
    </lineage>
</organism>
<dbReference type="SUPFAM" id="SSF74650">
    <property type="entry name" value="Galactose mutarotase-like"/>
    <property type="match status" value="1"/>
</dbReference>
<reference evidence="2" key="1">
    <citation type="submission" date="2021-11" db="EMBL/GenBank/DDBJ databases">
        <title>Cultivation dependent microbiological survey of springs from the worlds oldest radium mine currently devoted to the extraction of radon-saturated water.</title>
        <authorList>
            <person name="Kapinusova G."/>
            <person name="Smrhova T."/>
            <person name="Strejcek M."/>
            <person name="Suman J."/>
            <person name="Jani K."/>
            <person name="Pajer P."/>
            <person name="Uhlik O."/>
        </authorList>
    </citation>
    <scope>NUCLEOTIDE SEQUENCE [LARGE SCALE GENOMIC DNA]</scope>
    <source>
        <strain evidence="2">J379</strain>
    </source>
</reference>
<dbReference type="InterPro" id="IPR008183">
    <property type="entry name" value="Aldose_1/G6P_1-epimerase"/>
</dbReference>